<comment type="similarity">
    <text evidence="1">Belongs to the dictomallein family.</text>
</comment>
<name>A0ABQ2XUT2_9BURK</name>
<keyword evidence="12" id="KW-1185">Reference proteome</keyword>
<evidence type="ECO:0000256" key="4">
    <source>
        <dbReference type="ARBA" id="ARBA00022723"/>
    </source>
</evidence>
<dbReference type="EMBL" id="BMYU01000002">
    <property type="protein sequence ID" value="GGX33833.1"/>
    <property type="molecule type" value="Genomic_DNA"/>
</dbReference>
<feature type="active site" evidence="8">
    <location>
        <position position="335"/>
    </location>
</feature>
<dbReference type="Pfam" id="PF10462">
    <property type="entry name" value="Peptidase_M66"/>
    <property type="match status" value="1"/>
</dbReference>
<accession>A0ABQ2XUT2</accession>
<feature type="domain" description="Peptidase M66" evidence="10">
    <location>
        <begin position="173"/>
        <end position="445"/>
    </location>
</feature>
<evidence type="ECO:0000256" key="8">
    <source>
        <dbReference type="PROSITE-ProRule" id="PRU01031"/>
    </source>
</evidence>
<reference evidence="12" key="1">
    <citation type="journal article" date="2019" name="Int. J. Syst. Evol. Microbiol.">
        <title>The Global Catalogue of Microorganisms (GCM) 10K type strain sequencing project: providing services to taxonomists for standard genome sequencing and annotation.</title>
        <authorList>
            <consortium name="The Broad Institute Genomics Platform"/>
            <consortium name="The Broad Institute Genome Sequencing Center for Infectious Disease"/>
            <person name="Wu L."/>
            <person name="Ma J."/>
        </authorList>
    </citation>
    <scope>NUCLEOTIDE SEQUENCE [LARGE SCALE GENOMIC DNA]</scope>
    <source>
        <strain evidence="12">KCTC 23917</strain>
    </source>
</reference>
<dbReference type="PANTHER" id="PTHR39540">
    <property type="match status" value="1"/>
</dbReference>
<gene>
    <name evidence="11" type="primary">dtmL</name>
    <name evidence="11" type="ORF">GCM10010946_08610</name>
</gene>
<dbReference type="PROSITE" id="PS51694">
    <property type="entry name" value="PEPTIDASE_M66"/>
    <property type="match status" value="1"/>
</dbReference>
<comment type="cofactor">
    <cofactor evidence="8">
        <name>Zn(2+)</name>
        <dbReference type="ChEBI" id="CHEBI:29105"/>
    </cofactor>
    <text evidence="8">Binds 1 zinc ion per subunit.</text>
</comment>
<keyword evidence="7 8" id="KW-0482">Metalloprotease</keyword>
<comment type="caution">
    <text evidence="11">The sequence shown here is derived from an EMBL/GenBank/DDBJ whole genome shotgun (WGS) entry which is preliminary data.</text>
</comment>
<feature type="region of interest" description="Disordered" evidence="9">
    <location>
        <begin position="34"/>
        <end position="53"/>
    </location>
</feature>
<evidence type="ECO:0000256" key="5">
    <source>
        <dbReference type="ARBA" id="ARBA00022801"/>
    </source>
</evidence>
<evidence type="ECO:0000256" key="3">
    <source>
        <dbReference type="ARBA" id="ARBA00022670"/>
    </source>
</evidence>
<feature type="binding site" evidence="8">
    <location>
        <position position="334"/>
    </location>
    <ligand>
        <name>Zn(2+)</name>
        <dbReference type="ChEBI" id="CHEBI:29105"/>
        <note>catalytic</note>
    </ligand>
</feature>
<dbReference type="InterPro" id="IPR019503">
    <property type="entry name" value="Peptidase_M66_dom"/>
</dbReference>
<dbReference type="SUPFAM" id="SSF55486">
    <property type="entry name" value="Metalloproteases ('zincins'), catalytic domain"/>
    <property type="match status" value="1"/>
</dbReference>
<keyword evidence="4 8" id="KW-0479">Metal-binding</keyword>
<keyword evidence="6 8" id="KW-0862">Zinc</keyword>
<evidence type="ECO:0000256" key="2">
    <source>
        <dbReference type="ARBA" id="ARBA00018800"/>
    </source>
</evidence>
<evidence type="ECO:0000256" key="9">
    <source>
        <dbReference type="SAM" id="MobiDB-lite"/>
    </source>
</evidence>
<dbReference type="InterPro" id="IPR051256">
    <property type="entry name" value="Dictomallein"/>
</dbReference>
<feature type="compositionally biased region" description="Low complexity" evidence="9">
    <location>
        <begin position="38"/>
        <end position="49"/>
    </location>
</feature>
<dbReference type="Proteomes" id="UP000653343">
    <property type="component" value="Unassembled WGS sequence"/>
</dbReference>
<evidence type="ECO:0000256" key="1">
    <source>
        <dbReference type="ARBA" id="ARBA00005693"/>
    </source>
</evidence>
<evidence type="ECO:0000256" key="6">
    <source>
        <dbReference type="ARBA" id="ARBA00022833"/>
    </source>
</evidence>
<evidence type="ECO:0000256" key="7">
    <source>
        <dbReference type="ARBA" id="ARBA00023049"/>
    </source>
</evidence>
<organism evidence="11 12">
    <name type="scientific">Undibacterium squillarum</name>
    <dbReference type="NCBI Taxonomy" id="1131567"/>
    <lineage>
        <taxon>Bacteria</taxon>
        <taxon>Pseudomonadati</taxon>
        <taxon>Pseudomonadota</taxon>
        <taxon>Betaproteobacteria</taxon>
        <taxon>Burkholderiales</taxon>
        <taxon>Oxalobacteraceae</taxon>
        <taxon>Undibacterium</taxon>
    </lineage>
</organism>
<protein>
    <recommendedName>
        <fullName evidence="2">Dictomallein</fullName>
    </recommendedName>
</protein>
<keyword evidence="5 8" id="KW-0378">Hydrolase</keyword>
<keyword evidence="3 8" id="KW-0645">Protease</keyword>
<evidence type="ECO:0000313" key="12">
    <source>
        <dbReference type="Proteomes" id="UP000653343"/>
    </source>
</evidence>
<sequence>MKPLSDWSVFADTNRPASLLTAFAMAAMLTACGGGGSSATDSTGNNNTSQSAQSTLGISKLELAQTHVIPPSGLQWQTKDAPAMVLAGQRDTLLLVRFAQNNVSAPVAEIRSGQQLLGKIPLDPPLQLPPSEGADQPYASDTWSATIPAAMVVPGMQVRFVAANQAVSLDQTVAVGPDTDLQVQILPFILFGATEANTGLNFAKERLLNMSEAVQKEGAANFPASRTAFSNHPFGVFQSDFLVIPPNAGNPAYAARSKSDIPDTGFLVSVINDTLYQIHQASGDAALNKLSYASVIAADYSKTGTNKLAWIGNGVSLTGSGVGTGANNFGFFSHEGGHGLGLGHSSPESSATPASFPYLRGSLQGSVWAYNAALRQFRSPLMPKTAAAFVNCVKNNYPLDANQRCYRLDPMDNADGGSDPAFSFPVFSDFNAARMQRWISQRVRIDTQSPTKFSVWDNSAQKWLPYTPKTEQSGAYQLNNNLPVLLQTPLAQIALTYSYAGTPGASRFYPPVIAVSNAIETIDPTDPVQLAKIYPYNLNGQTPPYTWYCHISGCDYTLRVSFSDGSQQYRVLKGGFRKMSAPETFETGISDPTNRKSFQMWAINVPAPANSKVVQLALLDTPKVWSMSATQVRNASVLISENY</sequence>
<dbReference type="Gene3D" id="3.40.390.10">
    <property type="entry name" value="Collagenase (Catalytic Domain)"/>
    <property type="match status" value="1"/>
</dbReference>
<dbReference type="RefSeq" id="WP_189355827.1">
    <property type="nucleotide sequence ID" value="NZ_BMYU01000002.1"/>
</dbReference>
<feature type="binding site" evidence="8">
    <location>
        <position position="344"/>
    </location>
    <ligand>
        <name>Zn(2+)</name>
        <dbReference type="ChEBI" id="CHEBI:29105"/>
        <note>catalytic</note>
    </ligand>
</feature>
<dbReference type="PROSITE" id="PS51257">
    <property type="entry name" value="PROKAR_LIPOPROTEIN"/>
    <property type="match status" value="1"/>
</dbReference>
<proteinExistence type="inferred from homology"/>
<dbReference type="InterPro" id="IPR024079">
    <property type="entry name" value="MetalloPept_cat_dom_sf"/>
</dbReference>
<feature type="binding site" evidence="8">
    <location>
        <position position="338"/>
    </location>
    <ligand>
        <name>Zn(2+)</name>
        <dbReference type="ChEBI" id="CHEBI:29105"/>
        <note>catalytic</note>
    </ligand>
</feature>
<evidence type="ECO:0000313" key="11">
    <source>
        <dbReference type="EMBL" id="GGX33833.1"/>
    </source>
</evidence>
<evidence type="ECO:0000259" key="10">
    <source>
        <dbReference type="PROSITE" id="PS51694"/>
    </source>
</evidence>
<dbReference type="PANTHER" id="PTHR39540:SF1">
    <property type="entry name" value="DICTOMALLEIN-1-RELATED"/>
    <property type="match status" value="1"/>
</dbReference>